<dbReference type="Proteomes" id="UP000479691">
    <property type="component" value="Unassembled WGS sequence"/>
</dbReference>
<proteinExistence type="predicted"/>
<evidence type="ECO:0008006" key="4">
    <source>
        <dbReference type="Google" id="ProtNLM"/>
    </source>
</evidence>
<organism evidence="2 3">
    <name type="scientific">Orbilia oligospora</name>
    <name type="common">Nematode-trapping fungus</name>
    <name type="synonym">Arthrobotrys oligospora</name>
    <dbReference type="NCBI Taxonomy" id="2813651"/>
    <lineage>
        <taxon>Eukaryota</taxon>
        <taxon>Fungi</taxon>
        <taxon>Dikarya</taxon>
        <taxon>Ascomycota</taxon>
        <taxon>Pezizomycotina</taxon>
        <taxon>Orbiliomycetes</taxon>
        <taxon>Orbiliales</taxon>
        <taxon>Orbiliaceae</taxon>
        <taxon>Orbilia</taxon>
    </lineage>
</organism>
<evidence type="ECO:0000313" key="2">
    <source>
        <dbReference type="EMBL" id="KAF3184719.1"/>
    </source>
</evidence>
<dbReference type="EMBL" id="JAABOE010000023">
    <property type="protein sequence ID" value="KAF3184719.1"/>
    <property type="molecule type" value="Genomic_DNA"/>
</dbReference>
<evidence type="ECO:0000256" key="1">
    <source>
        <dbReference type="SAM" id="SignalP"/>
    </source>
</evidence>
<protein>
    <recommendedName>
        <fullName evidence="4">Heterokaryon incompatibility domain-containing protein</fullName>
    </recommendedName>
</protein>
<keyword evidence="1" id="KW-0732">Signal</keyword>
<feature type="chain" id="PRO_5028948251" description="Heterokaryon incompatibility domain-containing protein" evidence="1">
    <location>
        <begin position="21"/>
        <end position="213"/>
    </location>
</feature>
<dbReference type="AlphaFoldDB" id="A0A7C8PYX4"/>
<name>A0A7C8PYX4_ORBOL</name>
<reference evidence="2 3" key="1">
    <citation type="submission" date="2019-06" db="EMBL/GenBank/DDBJ databases">
        <authorList>
            <person name="Palmer J.M."/>
        </authorList>
    </citation>
    <scope>NUCLEOTIDE SEQUENCE [LARGE SCALE GENOMIC DNA]</scope>
    <source>
        <strain evidence="2 3">TWF788</strain>
    </source>
</reference>
<evidence type="ECO:0000313" key="3">
    <source>
        <dbReference type="Proteomes" id="UP000479691"/>
    </source>
</evidence>
<comment type="caution">
    <text evidence="2">The sequence shown here is derived from an EMBL/GenBank/DDBJ whole genome shotgun (WGS) entry which is preliminary data.</text>
</comment>
<sequence length="213" mass="23637">MQRLSLAIVVFRLVAPPVQWACPDRPPSTGLTTKWSPTTFVMAFHLSPNFSGPLFALSHVHNTFVVITQEGAARNSTRPHPRLAGTLAQARTLAGYLDRTGQKVWNPTFCIDDVDLLALLGQLGQLGLAWEILGILPVSARIIVPRDNSGIKFPSEHASMAPDWRGMLFPLSIECGSLYSYPQARRDAINILFLQQKLGYDDRNHIISEHERG</sequence>
<gene>
    <name evidence="2" type="ORF">TWF788_004967</name>
</gene>
<accession>A0A7C8PYX4</accession>
<feature type="signal peptide" evidence="1">
    <location>
        <begin position="1"/>
        <end position="20"/>
    </location>
</feature>